<evidence type="ECO:0000313" key="4">
    <source>
        <dbReference type="Proteomes" id="UP000799764"/>
    </source>
</evidence>
<evidence type="ECO:0000313" key="3">
    <source>
        <dbReference type="EMBL" id="KAF2449889.1"/>
    </source>
</evidence>
<dbReference type="PANTHER" id="PTHR37919:SF2">
    <property type="entry name" value="EXPERA DOMAIN-CONTAINING PROTEIN"/>
    <property type="match status" value="1"/>
</dbReference>
<feature type="transmembrane region" description="Helical" evidence="2">
    <location>
        <begin position="245"/>
        <end position="265"/>
    </location>
</feature>
<keyword evidence="2" id="KW-0812">Transmembrane</keyword>
<evidence type="ECO:0000256" key="2">
    <source>
        <dbReference type="SAM" id="Phobius"/>
    </source>
</evidence>
<evidence type="ECO:0008006" key="5">
    <source>
        <dbReference type="Google" id="ProtNLM"/>
    </source>
</evidence>
<comment type="caution">
    <text evidence="3">The sequence shown here is derived from an EMBL/GenBank/DDBJ whole genome shotgun (WGS) entry which is preliminary data.</text>
</comment>
<feature type="transmembrane region" description="Helical" evidence="2">
    <location>
        <begin position="93"/>
        <end position="112"/>
    </location>
</feature>
<feature type="transmembrane region" description="Helical" evidence="2">
    <location>
        <begin position="210"/>
        <end position="230"/>
    </location>
</feature>
<name>A0A9P4PRD0_9PLEO</name>
<feature type="compositionally biased region" description="Low complexity" evidence="1">
    <location>
        <begin position="27"/>
        <end position="47"/>
    </location>
</feature>
<keyword evidence="2" id="KW-1133">Transmembrane helix</keyword>
<organism evidence="3 4">
    <name type="scientific">Karstenula rhodostoma CBS 690.94</name>
    <dbReference type="NCBI Taxonomy" id="1392251"/>
    <lineage>
        <taxon>Eukaryota</taxon>
        <taxon>Fungi</taxon>
        <taxon>Dikarya</taxon>
        <taxon>Ascomycota</taxon>
        <taxon>Pezizomycotina</taxon>
        <taxon>Dothideomycetes</taxon>
        <taxon>Pleosporomycetidae</taxon>
        <taxon>Pleosporales</taxon>
        <taxon>Massarineae</taxon>
        <taxon>Didymosphaeriaceae</taxon>
        <taxon>Karstenula</taxon>
    </lineage>
</organism>
<dbReference type="EMBL" id="MU001494">
    <property type="protein sequence ID" value="KAF2449889.1"/>
    <property type="molecule type" value="Genomic_DNA"/>
</dbReference>
<keyword evidence="4" id="KW-1185">Reference proteome</keyword>
<protein>
    <recommendedName>
        <fullName evidence="5">Emopamil-binding protein</fullName>
    </recommendedName>
</protein>
<accession>A0A9P4PRD0</accession>
<feature type="region of interest" description="Disordered" evidence="1">
    <location>
        <begin position="1"/>
        <end position="47"/>
    </location>
</feature>
<dbReference type="OrthoDB" id="60858at2759"/>
<dbReference type="Proteomes" id="UP000799764">
    <property type="component" value="Unassembled WGS sequence"/>
</dbReference>
<dbReference type="PANTHER" id="PTHR37919">
    <property type="entry name" value="PROTEIN CBG05606"/>
    <property type="match status" value="1"/>
</dbReference>
<dbReference type="AlphaFoldDB" id="A0A9P4PRD0"/>
<reference evidence="3" key="1">
    <citation type="journal article" date="2020" name="Stud. Mycol.">
        <title>101 Dothideomycetes genomes: a test case for predicting lifestyles and emergence of pathogens.</title>
        <authorList>
            <person name="Haridas S."/>
            <person name="Albert R."/>
            <person name="Binder M."/>
            <person name="Bloem J."/>
            <person name="Labutti K."/>
            <person name="Salamov A."/>
            <person name="Andreopoulos B."/>
            <person name="Baker S."/>
            <person name="Barry K."/>
            <person name="Bills G."/>
            <person name="Bluhm B."/>
            <person name="Cannon C."/>
            <person name="Castanera R."/>
            <person name="Culley D."/>
            <person name="Daum C."/>
            <person name="Ezra D."/>
            <person name="Gonzalez J."/>
            <person name="Henrissat B."/>
            <person name="Kuo A."/>
            <person name="Liang C."/>
            <person name="Lipzen A."/>
            <person name="Lutzoni F."/>
            <person name="Magnuson J."/>
            <person name="Mondo S."/>
            <person name="Nolan M."/>
            <person name="Ohm R."/>
            <person name="Pangilinan J."/>
            <person name="Park H.-J."/>
            <person name="Ramirez L."/>
            <person name="Alfaro M."/>
            <person name="Sun H."/>
            <person name="Tritt A."/>
            <person name="Yoshinaga Y."/>
            <person name="Zwiers L.-H."/>
            <person name="Turgeon B."/>
            <person name="Goodwin S."/>
            <person name="Spatafora J."/>
            <person name="Crous P."/>
            <person name="Grigoriev I."/>
        </authorList>
    </citation>
    <scope>NUCLEOTIDE SEQUENCE</scope>
    <source>
        <strain evidence="3">CBS 690.94</strain>
    </source>
</reference>
<gene>
    <name evidence="3" type="ORF">P171DRAFT_480945</name>
</gene>
<evidence type="ECO:0000256" key="1">
    <source>
        <dbReference type="SAM" id="MobiDB-lite"/>
    </source>
</evidence>
<proteinExistence type="predicted"/>
<keyword evidence="2" id="KW-0472">Membrane</keyword>
<sequence>MVSTRNHPSTFPPPEASPTKSPRKSRTSTPVPTASASSPSRASPSVVVGSVRERVVDTAQGALGNVQNGYTAISGDGGRGSGGWSHTASNVTLAWIAVSIPLVIWDSLYILLRPHTMAGGFLQWPLWKPYEIYAAIDYVYGQPGWDLKDGFGGGQGAVNVIEVILYGLYIMIVYNHGVKAAGGSGVQIGSGVKGWASGGVRVKGSKGNTALIIGFTASVMTLSKTVLYYLVEYYAGFKNTAHNDWFTLFLFYGVMNGLWVIFPAYMTITFGSDILAGLDAAVHEEKKQN</sequence>